<dbReference type="Pfam" id="PF00651">
    <property type="entry name" value="BTB"/>
    <property type="match status" value="1"/>
</dbReference>
<dbReference type="SUPFAM" id="SSF54695">
    <property type="entry name" value="POZ domain"/>
    <property type="match status" value="1"/>
</dbReference>
<gene>
    <name evidence="2" type="ORF">AJ79_01985</name>
</gene>
<proteinExistence type="predicted"/>
<dbReference type="AlphaFoldDB" id="A0A2B7Y465"/>
<dbReference type="OrthoDB" id="6359816at2759"/>
<evidence type="ECO:0000259" key="1">
    <source>
        <dbReference type="PROSITE" id="PS50097"/>
    </source>
</evidence>
<dbReference type="EMBL" id="PDNB01000020">
    <property type="protein sequence ID" value="PGH16005.1"/>
    <property type="molecule type" value="Genomic_DNA"/>
</dbReference>
<dbReference type="Proteomes" id="UP000223968">
    <property type="component" value="Unassembled WGS sequence"/>
</dbReference>
<dbReference type="Gene3D" id="3.30.710.10">
    <property type="entry name" value="Potassium Channel Kv1.1, Chain A"/>
    <property type="match status" value="1"/>
</dbReference>
<dbReference type="PROSITE" id="PS50097">
    <property type="entry name" value="BTB"/>
    <property type="match status" value="1"/>
</dbReference>
<dbReference type="InterPro" id="IPR011333">
    <property type="entry name" value="SKP1/BTB/POZ_sf"/>
</dbReference>
<dbReference type="STRING" id="1447875.A0A2B7Y465"/>
<reference evidence="2 3" key="1">
    <citation type="submission" date="2017-10" db="EMBL/GenBank/DDBJ databases">
        <title>Comparative genomics in systemic dimorphic fungi from Ajellomycetaceae.</title>
        <authorList>
            <person name="Munoz J.F."/>
            <person name="Mcewen J.G."/>
            <person name="Clay O.K."/>
            <person name="Cuomo C.A."/>
        </authorList>
    </citation>
    <scope>NUCLEOTIDE SEQUENCE [LARGE SCALE GENOMIC DNA]</scope>
    <source>
        <strain evidence="2 3">UAMH5409</strain>
    </source>
</reference>
<feature type="domain" description="BTB" evidence="1">
    <location>
        <begin position="35"/>
        <end position="90"/>
    </location>
</feature>
<evidence type="ECO:0000313" key="2">
    <source>
        <dbReference type="EMBL" id="PGH16005.1"/>
    </source>
</evidence>
<sequence>MPITPKGDNEKNSSNCALLRDGVNQSFASPECIKFRAHYVILSLKTGFFDKAKRGGFREGKTDEFYLQEDGSLLYLMLDYIYTGDYAVCEDLLDDGLDDSDLAKHTQLYQIAE</sequence>
<organism evidence="2 3">
    <name type="scientific">Helicocarpus griseus UAMH5409</name>
    <dbReference type="NCBI Taxonomy" id="1447875"/>
    <lineage>
        <taxon>Eukaryota</taxon>
        <taxon>Fungi</taxon>
        <taxon>Dikarya</taxon>
        <taxon>Ascomycota</taxon>
        <taxon>Pezizomycotina</taxon>
        <taxon>Eurotiomycetes</taxon>
        <taxon>Eurotiomycetidae</taxon>
        <taxon>Onygenales</taxon>
        <taxon>Ajellomycetaceae</taxon>
        <taxon>Helicocarpus</taxon>
    </lineage>
</organism>
<dbReference type="InterPro" id="IPR000210">
    <property type="entry name" value="BTB/POZ_dom"/>
</dbReference>
<accession>A0A2B7Y465</accession>
<keyword evidence="3" id="KW-1185">Reference proteome</keyword>
<dbReference type="CDD" id="cd18186">
    <property type="entry name" value="BTB_POZ_ZBTB_KLHL-like"/>
    <property type="match status" value="1"/>
</dbReference>
<comment type="caution">
    <text evidence="2">The sequence shown here is derived from an EMBL/GenBank/DDBJ whole genome shotgun (WGS) entry which is preliminary data.</text>
</comment>
<evidence type="ECO:0000313" key="3">
    <source>
        <dbReference type="Proteomes" id="UP000223968"/>
    </source>
</evidence>
<name>A0A2B7Y465_9EURO</name>
<protein>
    <recommendedName>
        <fullName evidence="1">BTB domain-containing protein</fullName>
    </recommendedName>
</protein>